<evidence type="ECO:0000256" key="3">
    <source>
        <dbReference type="ARBA" id="ARBA00022448"/>
    </source>
</evidence>
<dbReference type="InterPro" id="IPR016024">
    <property type="entry name" value="ARM-type_fold"/>
</dbReference>
<dbReference type="OrthoDB" id="2016913at2759"/>
<dbReference type="Pfam" id="PF18806">
    <property type="entry name" value="Importin_rep_3"/>
    <property type="match status" value="1"/>
</dbReference>
<keyword evidence="5" id="KW-0539">Nucleus</keyword>
<evidence type="ECO:0000313" key="7">
    <source>
        <dbReference type="Proteomes" id="UP000243876"/>
    </source>
</evidence>
<dbReference type="Pfam" id="PF24140">
    <property type="entry name" value="TPR_TNPO3_IPO13_3rd"/>
    <property type="match status" value="1"/>
</dbReference>
<evidence type="ECO:0000313" key="6">
    <source>
        <dbReference type="EMBL" id="CEQ40106.1"/>
    </source>
</evidence>
<dbReference type="EMBL" id="CENE01000005">
    <property type="protein sequence ID" value="CEQ40106.1"/>
    <property type="molecule type" value="Genomic_DNA"/>
</dbReference>
<sequence>MEGELAQVVQALQTLYSPLTPPAVQSTLQAQLQSVQLSPLGWTLVGPLLSYPDSSVRFFAASTLQQKLSRQWDSLAEGDYDGLKNSTLGWLASSAAAAYPANGGPGTPGEKPVLRKLAAATTGLSLRLPKWDEWLLEAVMRVAASGAGREATLEVLSIAIEQVGRAELPANKRHVDRLLCFFAAGLTTVMAYMASLASSIPHLVTTLSSSLSPSSSASEINLALSCFVAYLNAGQLSHPELTTLYPLLASHLASLSTVIAACSAIEELIERSSGLSGSAGVTRFMNRQRTHDLVVGWATGPFVHSLMQQAIADASEGGEPDDEAMAVFKLLCTLSEHFISSFLFQSPPASSGSSALAPSLSLTSPATHQLLTLLLALTTFPGYSPDASYMINELPTGCWMALQELGADEGLVFGEGDGREGRHGREAEWDVYKGVFSALATGLRERAIRPREEEFGTWPKDIKDAFRVYRTTVLVDPIQYAYYVLRDSLLAGLVELAAQQVAQPPEPGRDSYEALEATLFTLYSLAECVPISSPPSLSSSVSSATSTSLSPTSTYLSALFSPSILGRLPSLPSQHPSLRSTALRLVGAYSTWFSSAPEACLQAVTFVVNGLQEPELVPQAARALRGLCDANRKVLVGHVGDFVGVLARLERKVEDSELVKVLESVASVVQALPEEQVVEPLLTLANPLVSKLSSAVHGQAHSPAEARELCLQQLSYLTALSKGLSNPESDLVDLDASFDDSQLVKDTAGRVLQDPRISEMRNRLGQAVEGAARVWAGDVEVVTVELPPPTSSQLEALSDYIRHSTSDSIPSPLGIDPLLLLSLCSAALQVSPSSVWLGIAGSLLARLAREHSDRELRDEELVSVGRPVEGMLNVVLSTHGDLAAKSRPSLLVLLRSMLTDFVAQIVRHYPRIFTALPSHYLDAVLAFAERGLGMQEQFSLKSTIELLLSSVQQTKMASASSATFHATLLPRTRSILRAVLLAVAGGVPRSHLTSLSELLHACLLRLPEQARPALKELLATPGWPSERTGEDAKGKFERAVLSARTGRQVRQAVSDFALLARGLDGSAYGAATS</sequence>
<dbReference type="InterPro" id="IPR011989">
    <property type="entry name" value="ARM-like"/>
</dbReference>
<dbReference type="InterPro" id="IPR040520">
    <property type="entry name" value="Importin_rep_3"/>
</dbReference>
<gene>
    <name evidence="6" type="primary">SPOSA6832_01697</name>
</gene>
<reference evidence="7" key="1">
    <citation type="submission" date="2015-02" db="EMBL/GenBank/DDBJ databases">
        <authorList>
            <person name="Gon?alves P."/>
        </authorList>
    </citation>
    <scope>NUCLEOTIDE SEQUENCE [LARGE SCALE GENOMIC DNA]</scope>
</reference>
<accession>A0A0D6EJJ7</accession>
<evidence type="ECO:0000256" key="2">
    <source>
        <dbReference type="ARBA" id="ARBA00007991"/>
    </source>
</evidence>
<dbReference type="Proteomes" id="UP000243876">
    <property type="component" value="Unassembled WGS sequence"/>
</dbReference>
<keyword evidence="4" id="KW-0653">Protein transport</keyword>
<dbReference type="InterPro" id="IPR057942">
    <property type="entry name" value="TPR_TNPO3_IPO13_3rd"/>
</dbReference>
<comment type="subcellular location">
    <subcellularLocation>
        <location evidence="1">Nucleus</location>
    </subcellularLocation>
</comment>
<evidence type="ECO:0000256" key="1">
    <source>
        <dbReference type="ARBA" id="ARBA00004123"/>
    </source>
</evidence>
<dbReference type="SUPFAM" id="SSF48371">
    <property type="entry name" value="ARM repeat"/>
    <property type="match status" value="1"/>
</dbReference>
<dbReference type="AlphaFoldDB" id="A0A0D6EJJ7"/>
<keyword evidence="3" id="KW-0813">Transport</keyword>
<dbReference type="GO" id="GO:0006606">
    <property type="term" value="P:protein import into nucleus"/>
    <property type="evidence" value="ECO:0007669"/>
    <property type="project" value="TreeGrafter"/>
</dbReference>
<dbReference type="InterPro" id="IPR051345">
    <property type="entry name" value="Importin_beta-like_NTR"/>
</dbReference>
<dbReference type="Gene3D" id="1.25.10.10">
    <property type="entry name" value="Leucine-rich Repeat Variant"/>
    <property type="match status" value="1"/>
</dbReference>
<proteinExistence type="inferred from homology"/>
<protein>
    <submittedName>
        <fullName evidence="6">SPOSA6832_01697-mRNA-1:cds</fullName>
    </submittedName>
</protein>
<dbReference type="PANTHER" id="PTHR12363:SF33">
    <property type="entry name" value="IMPORTIN-13"/>
    <property type="match status" value="1"/>
</dbReference>
<dbReference type="GO" id="GO:0005737">
    <property type="term" value="C:cytoplasm"/>
    <property type="evidence" value="ECO:0007669"/>
    <property type="project" value="TreeGrafter"/>
</dbReference>
<evidence type="ECO:0000256" key="5">
    <source>
        <dbReference type="ARBA" id="ARBA00023242"/>
    </source>
</evidence>
<name>A0A0D6EJJ7_SPOSA</name>
<dbReference type="GO" id="GO:0005634">
    <property type="term" value="C:nucleus"/>
    <property type="evidence" value="ECO:0007669"/>
    <property type="project" value="UniProtKB-SubCell"/>
</dbReference>
<evidence type="ECO:0000256" key="4">
    <source>
        <dbReference type="ARBA" id="ARBA00022927"/>
    </source>
</evidence>
<comment type="similarity">
    <text evidence="2">Belongs to the importin beta family.</text>
</comment>
<organism evidence="6 7">
    <name type="scientific">Sporidiobolus salmonicolor</name>
    <name type="common">Yeast-like fungus</name>
    <name type="synonym">Sporobolomyces salmonicolor</name>
    <dbReference type="NCBI Taxonomy" id="5005"/>
    <lineage>
        <taxon>Eukaryota</taxon>
        <taxon>Fungi</taxon>
        <taxon>Dikarya</taxon>
        <taxon>Basidiomycota</taxon>
        <taxon>Pucciniomycotina</taxon>
        <taxon>Microbotryomycetes</taxon>
        <taxon>Sporidiobolales</taxon>
        <taxon>Sporidiobolaceae</taxon>
        <taxon>Sporobolomyces</taxon>
    </lineage>
</organism>
<keyword evidence="7" id="KW-1185">Reference proteome</keyword>
<dbReference type="PANTHER" id="PTHR12363">
    <property type="entry name" value="TRANSPORTIN 3 AND IMPORTIN 13"/>
    <property type="match status" value="1"/>
</dbReference>